<accession>A0ABN8VD46</accession>
<gene>
    <name evidence="1" type="ORF">SGL43_06604</name>
</gene>
<dbReference type="Proteomes" id="UP001154015">
    <property type="component" value="Unassembled WGS sequence"/>
</dbReference>
<dbReference type="EMBL" id="CAKXYP010000025">
    <property type="protein sequence ID" value="CAH9419549.1"/>
    <property type="molecule type" value="Genomic_DNA"/>
</dbReference>
<reference evidence="1" key="1">
    <citation type="submission" date="2022-03" db="EMBL/GenBank/DDBJ databases">
        <authorList>
            <person name="Leyn A S."/>
        </authorList>
    </citation>
    <scope>NUCLEOTIDE SEQUENCE</scope>
    <source>
        <strain evidence="1">Streptomyces globisporus 4-3</strain>
    </source>
</reference>
<comment type="caution">
    <text evidence="1">The sequence shown here is derived from an EMBL/GenBank/DDBJ whole genome shotgun (WGS) entry which is preliminary data.</text>
</comment>
<protein>
    <submittedName>
        <fullName evidence="1">Uncharacterized protein</fullName>
    </submittedName>
</protein>
<evidence type="ECO:0000313" key="2">
    <source>
        <dbReference type="Proteomes" id="UP001154015"/>
    </source>
</evidence>
<keyword evidence="2" id="KW-1185">Reference proteome</keyword>
<proteinExistence type="predicted"/>
<organism evidence="1 2">
    <name type="scientific">Streptomyces globisporus</name>
    <dbReference type="NCBI Taxonomy" id="1908"/>
    <lineage>
        <taxon>Bacteria</taxon>
        <taxon>Bacillati</taxon>
        <taxon>Actinomycetota</taxon>
        <taxon>Actinomycetes</taxon>
        <taxon>Kitasatosporales</taxon>
        <taxon>Streptomycetaceae</taxon>
        <taxon>Streptomyces</taxon>
    </lineage>
</organism>
<sequence length="46" mass="5068">MTTPTSWLEWSQNQLVMRLVPAQAPDTRLGLLHARGDEARGTAYAG</sequence>
<evidence type="ECO:0000313" key="1">
    <source>
        <dbReference type="EMBL" id="CAH9419549.1"/>
    </source>
</evidence>
<name>A0ABN8VD46_STRGL</name>